<comment type="pathway">
    <text evidence="1 14">Amino-acid biosynthesis; L-isoleucine biosynthesis; L-isoleucine from 2-oxobutanoate: step 1/4.</text>
</comment>
<feature type="domain" description="Thiamine pyrophosphate enzyme TPP-binding" evidence="16">
    <location>
        <begin position="400"/>
        <end position="546"/>
    </location>
</feature>
<gene>
    <name evidence="18" type="ORF">BAGA_14955</name>
</gene>
<comment type="pathway">
    <text evidence="2 14">Amino-acid biosynthesis; L-valine biosynthesis; L-valine from pyruvate: step 1/4.</text>
</comment>
<evidence type="ECO:0000256" key="2">
    <source>
        <dbReference type="ARBA" id="ARBA00005025"/>
    </source>
</evidence>
<keyword evidence="9" id="KW-0274">FAD</keyword>
<dbReference type="GO" id="GO:0000287">
    <property type="term" value="F:magnesium ion binding"/>
    <property type="evidence" value="ECO:0007669"/>
    <property type="project" value="UniProtKB-UniRule"/>
</dbReference>
<evidence type="ECO:0000256" key="10">
    <source>
        <dbReference type="ARBA" id="ARBA00022842"/>
    </source>
</evidence>
<dbReference type="GO" id="GO:0005948">
    <property type="term" value="C:acetolactate synthase complex"/>
    <property type="evidence" value="ECO:0007669"/>
    <property type="project" value="TreeGrafter"/>
</dbReference>
<dbReference type="GO" id="GO:0009099">
    <property type="term" value="P:L-valine biosynthetic process"/>
    <property type="evidence" value="ECO:0007669"/>
    <property type="project" value="UniProtKB-UniPathway"/>
</dbReference>
<dbReference type="InterPro" id="IPR012001">
    <property type="entry name" value="Thiamin_PyroP_enz_TPP-bd_dom"/>
</dbReference>
<dbReference type="InterPro" id="IPR029061">
    <property type="entry name" value="THDP-binding"/>
</dbReference>
<keyword evidence="19" id="KW-1185">Reference proteome</keyword>
<dbReference type="CDD" id="cd07035">
    <property type="entry name" value="TPP_PYR_POX_like"/>
    <property type="match status" value="1"/>
</dbReference>
<comment type="cofactor">
    <cofactor evidence="14">
        <name>Mg(2+)</name>
        <dbReference type="ChEBI" id="CHEBI:18420"/>
    </cofactor>
    <text evidence="14">Binds 1 Mg(2+) ion per subunit.</text>
</comment>
<keyword evidence="8 14" id="KW-0479">Metal-binding</keyword>
<evidence type="ECO:0000256" key="9">
    <source>
        <dbReference type="ARBA" id="ARBA00022827"/>
    </source>
</evidence>
<evidence type="ECO:0000259" key="15">
    <source>
        <dbReference type="Pfam" id="PF00205"/>
    </source>
</evidence>
<dbReference type="EC" id="2.2.1.6" evidence="4 14"/>
<evidence type="ECO:0000259" key="17">
    <source>
        <dbReference type="Pfam" id="PF02776"/>
    </source>
</evidence>
<dbReference type="FunFam" id="3.40.50.970:FF:000016">
    <property type="entry name" value="Acetolactate synthase"/>
    <property type="match status" value="1"/>
</dbReference>
<comment type="catalytic activity">
    <reaction evidence="13 14">
        <text>2 pyruvate + H(+) = (2S)-2-acetolactate + CO2</text>
        <dbReference type="Rhea" id="RHEA:25249"/>
        <dbReference type="ChEBI" id="CHEBI:15361"/>
        <dbReference type="ChEBI" id="CHEBI:15378"/>
        <dbReference type="ChEBI" id="CHEBI:16526"/>
        <dbReference type="ChEBI" id="CHEBI:58476"/>
        <dbReference type="EC" id="2.2.1.6"/>
    </reaction>
</comment>
<dbReference type="Pfam" id="PF02776">
    <property type="entry name" value="TPP_enzyme_N"/>
    <property type="match status" value="1"/>
</dbReference>
<dbReference type="CDD" id="cd02015">
    <property type="entry name" value="TPP_AHAS"/>
    <property type="match status" value="1"/>
</dbReference>
<dbReference type="GO" id="GO:0009097">
    <property type="term" value="P:isoleucine biosynthetic process"/>
    <property type="evidence" value="ECO:0007669"/>
    <property type="project" value="UniProtKB-UniPathway"/>
</dbReference>
<evidence type="ECO:0000256" key="6">
    <source>
        <dbReference type="ARBA" id="ARBA00022630"/>
    </source>
</evidence>
<comment type="cofactor">
    <cofactor evidence="14">
        <name>thiamine diphosphate</name>
        <dbReference type="ChEBI" id="CHEBI:58937"/>
    </cofactor>
    <text evidence="14">Binds 1 thiamine pyrophosphate per subunit.</text>
</comment>
<evidence type="ECO:0000256" key="8">
    <source>
        <dbReference type="ARBA" id="ARBA00022723"/>
    </source>
</evidence>
<feature type="domain" description="Thiamine pyrophosphate enzyme N-terminal TPP-binding" evidence="17">
    <location>
        <begin position="20"/>
        <end position="133"/>
    </location>
</feature>
<accession>A0A073KKY7</accession>
<dbReference type="Gene3D" id="3.40.50.1220">
    <property type="entry name" value="TPP-binding domain"/>
    <property type="match status" value="1"/>
</dbReference>
<evidence type="ECO:0000256" key="11">
    <source>
        <dbReference type="ARBA" id="ARBA00023052"/>
    </source>
</evidence>
<dbReference type="Pfam" id="PF00205">
    <property type="entry name" value="TPP_enzyme_M"/>
    <property type="match status" value="1"/>
</dbReference>
<comment type="similarity">
    <text evidence="3 14">Belongs to the TPP enzyme family.</text>
</comment>
<dbReference type="FunFam" id="3.40.50.1220:FF:000008">
    <property type="entry name" value="Acetolactate synthase"/>
    <property type="match status" value="1"/>
</dbReference>
<dbReference type="InterPro" id="IPR011766">
    <property type="entry name" value="TPP_enzyme_TPP-bd"/>
</dbReference>
<dbReference type="Proteomes" id="UP000027778">
    <property type="component" value="Unassembled WGS sequence"/>
</dbReference>
<evidence type="ECO:0000256" key="14">
    <source>
        <dbReference type="RuleBase" id="RU003591"/>
    </source>
</evidence>
<dbReference type="UniPathway" id="UPA00047">
    <property type="reaction ID" value="UER00055"/>
</dbReference>
<dbReference type="InterPro" id="IPR012846">
    <property type="entry name" value="Acetolactate_synth_lsu"/>
</dbReference>
<dbReference type="RefSeq" id="WP_033676431.1">
    <property type="nucleotide sequence ID" value="NZ_JOTM01000022.1"/>
</dbReference>
<keyword evidence="6" id="KW-0285">Flavoprotein</keyword>
<dbReference type="FunFam" id="3.40.50.970:FF:000007">
    <property type="entry name" value="Acetolactate synthase"/>
    <property type="match status" value="1"/>
</dbReference>
<dbReference type="STRING" id="574375.AZF08_23675"/>
<dbReference type="InterPro" id="IPR029035">
    <property type="entry name" value="DHS-like_NAD/FAD-binding_dom"/>
</dbReference>
<evidence type="ECO:0000259" key="16">
    <source>
        <dbReference type="Pfam" id="PF02775"/>
    </source>
</evidence>
<dbReference type="PANTHER" id="PTHR18968:SF13">
    <property type="entry name" value="ACETOLACTATE SYNTHASE CATALYTIC SUBUNIT, MITOCHONDRIAL"/>
    <property type="match status" value="1"/>
</dbReference>
<dbReference type="SUPFAM" id="SSF52467">
    <property type="entry name" value="DHS-like NAD/FAD-binding domain"/>
    <property type="match status" value="1"/>
</dbReference>
<evidence type="ECO:0000256" key="3">
    <source>
        <dbReference type="ARBA" id="ARBA00007812"/>
    </source>
</evidence>
<reference evidence="18 19" key="1">
    <citation type="submission" date="2014-06" db="EMBL/GenBank/DDBJ databases">
        <title>Draft genome sequence of Bacillus gaemokensis JCM 15801 (MCCC 1A00707).</title>
        <authorList>
            <person name="Lai Q."/>
            <person name="Liu Y."/>
            <person name="Shao Z."/>
        </authorList>
    </citation>
    <scope>NUCLEOTIDE SEQUENCE [LARGE SCALE GENOMIC DNA]</scope>
    <source>
        <strain evidence="18 19">JCM 15801</strain>
    </source>
</reference>
<dbReference type="PANTHER" id="PTHR18968">
    <property type="entry name" value="THIAMINE PYROPHOSPHATE ENZYMES"/>
    <property type="match status" value="1"/>
</dbReference>
<dbReference type="AlphaFoldDB" id="A0A073KKY7"/>
<evidence type="ECO:0000256" key="4">
    <source>
        <dbReference type="ARBA" id="ARBA00013145"/>
    </source>
</evidence>
<evidence type="ECO:0000256" key="7">
    <source>
        <dbReference type="ARBA" id="ARBA00022679"/>
    </source>
</evidence>
<dbReference type="InterPro" id="IPR012000">
    <property type="entry name" value="Thiamin_PyroP_enz_cen_dom"/>
</dbReference>
<keyword evidence="5 14" id="KW-0028">Amino-acid biosynthesis</keyword>
<evidence type="ECO:0000313" key="18">
    <source>
        <dbReference type="EMBL" id="KEK22973.1"/>
    </source>
</evidence>
<protein>
    <recommendedName>
        <fullName evidence="4 14">Acetolactate synthase</fullName>
        <ecNumber evidence="4 14">2.2.1.6</ecNumber>
    </recommendedName>
</protein>
<dbReference type="NCBIfam" id="NF005228">
    <property type="entry name" value="PRK06725.1"/>
    <property type="match status" value="1"/>
</dbReference>
<dbReference type="GO" id="GO:0030976">
    <property type="term" value="F:thiamine pyrophosphate binding"/>
    <property type="evidence" value="ECO:0007669"/>
    <property type="project" value="UniProtKB-UniRule"/>
</dbReference>
<organism evidence="18 19">
    <name type="scientific">Bacillus gaemokensis</name>
    <dbReference type="NCBI Taxonomy" id="574375"/>
    <lineage>
        <taxon>Bacteria</taxon>
        <taxon>Bacillati</taxon>
        <taxon>Bacillota</taxon>
        <taxon>Bacilli</taxon>
        <taxon>Bacillales</taxon>
        <taxon>Bacillaceae</taxon>
        <taxon>Bacillus</taxon>
        <taxon>Bacillus cereus group</taxon>
    </lineage>
</organism>
<feature type="domain" description="Thiamine pyrophosphate enzyme central" evidence="15">
    <location>
        <begin position="209"/>
        <end position="343"/>
    </location>
</feature>
<evidence type="ECO:0000256" key="5">
    <source>
        <dbReference type="ARBA" id="ARBA00022605"/>
    </source>
</evidence>
<dbReference type="NCBIfam" id="TIGR00118">
    <property type="entry name" value="acolac_lg"/>
    <property type="match status" value="1"/>
</dbReference>
<comment type="caution">
    <text evidence="18">The sequence shown here is derived from an EMBL/GenBank/DDBJ whole genome shotgun (WGS) entry which is preliminary data.</text>
</comment>
<keyword evidence="11 14" id="KW-0786">Thiamine pyrophosphate</keyword>
<sequence>MEEQHAVCEETHHEEAKRVTGAGHVIQCLKTLGVTTVFGYPGGAILPVYDALYGSGLKHILTRHEQAAIHGAEGYARASGEVGVVFATSGPGATNLVTGLADAYMDSIPLVVITGQVATPLIGKDGFQEADVVGITVPVTKHNYQVRDVNSLSRILHEAYYIAKSGRPGPVLIDIPKDIQNSIVTKFFEGEVEIRGYKPQLEPDVQQMETVAEAVSNSKRPLLYIGGGIIHADASEELVTFARKNQIPVVSTLMGLGAYPPEDSLFLGMLGMHGTYAANMAVTECDLLLAFGVRFDDRVTGKLELFSPYSKKVHIDIDPAELHKNVVVEYPVVGDVKRALQMLVDMPVYCQTDSWVEKVRVWQEEYPLSYEKQKEKLKPQHVIDLVSELTNGEAIVTTEVGQHQMWAAHFYKAKSPRTFLTSGGLGTMGFGFPAAIGAQLAFESRLVVCIAGDASFQMNIQELQTIAENNIPVKVFIINNKFLGMVRQWQEMFYENRLSESQIGSPDFLKVAEAYGVKGLRATNPMEAKQVMLEAFCHEGPVVVDFCVEEGENVFPMVPPNKGNHEMIMKRWEE</sequence>
<dbReference type="EMBL" id="JOTM01000022">
    <property type="protein sequence ID" value="KEK22973.1"/>
    <property type="molecule type" value="Genomic_DNA"/>
</dbReference>
<evidence type="ECO:0000256" key="12">
    <source>
        <dbReference type="ARBA" id="ARBA00023304"/>
    </source>
</evidence>
<dbReference type="GO" id="GO:0003984">
    <property type="term" value="F:acetolactate synthase activity"/>
    <property type="evidence" value="ECO:0007669"/>
    <property type="project" value="UniProtKB-EC"/>
</dbReference>
<dbReference type="Pfam" id="PF02775">
    <property type="entry name" value="TPP_enzyme_C"/>
    <property type="match status" value="1"/>
</dbReference>
<dbReference type="UniPathway" id="UPA00049">
    <property type="reaction ID" value="UER00059"/>
</dbReference>
<dbReference type="eggNOG" id="COG0028">
    <property type="taxonomic scope" value="Bacteria"/>
</dbReference>
<dbReference type="InterPro" id="IPR045229">
    <property type="entry name" value="TPP_enz"/>
</dbReference>
<dbReference type="SUPFAM" id="SSF52518">
    <property type="entry name" value="Thiamin diphosphate-binding fold (THDP-binding)"/>
    <property type="match status" value="2"/>
</dbReference>
<keyword evidence="12 14" id="KW-0100">Branched-chain amino acid biosynthesis</keyword>
<evidence type="ECO:0000256" key="1">
    <source>
        <dbReference type="ARBA" id="ARBA00004974"/>
    </source>
</evidence>
<evidence type="ECO:0000256" key="13">
    <source>
        <dbReference type="ARBA" id="ARBA00048670"/>
    </source>
</evidence>
<dbReference type="InterPro" id="IPR039368">
    <property type="entry name" value="AHAS_TPP"/>
</dbReference>
<proteinExistence type="inferred from homology"/>
<keyword evidence="10 14" id="KW-0460">Magnesium</keyword>
<dbReference type="OrthoDB" id="4494979at2"/>
<dbReference type="Gene3D" id="3.40.50.970">
    <property type="match status" value="2"/>
</dbReference>
<name>A0A073KKY7_9BACI</name>
<evidence type="ECO:0000313" key="19">
    <source>
        <dbReference type="Proteomes" id="UP000027778"/>
    </source>
</evidence>
<dbReference type="GO" id="GO:0050660">
    <property type="term" value="F:flavin adenine dinucleotide binding"/>
    <property type="evidence" value="ECO:0007669"/>
    <property type="project" value="InterPro"/>
</dbReference>
<keyword evidence="7 14" id="KW-0808">Transferase</keyword>